<gene>
    <name evidence="4" type="ORF">OIDMADRAFT_59076</name>
</gene>
<dbReference type="Proteomes" id="UP000054321">
    <property type="component" value="Unassembled WGS sequence"/>
</dbReference>
<evidence type="ECO:0000313" key="5">
    <source>
        <dbReference type="Proteomes" id="UP000054321"/>
    </source>
</evidence>
<keyword evidence="5" id="KW-1185">Reference proteome</keyword>
<dbReference type="InterPro" id="IPR021858">
    <property type="entry name" value="Fun_TF"/>
</dbReference>
<name>A0A0C3CAN1_OIDMZ</name>
<dbReference type="GO" id="GO:0000981">
    <property type="term" value="F:DNA-binding transcription factor activity, RNA polymerase II-specific"/>
    <property type="evidence" value="ECO:0007669"/>
    <property type="project" value="InterPro"/>
</dbReference>
<dbReference type="EMBL" id="KN832885">
    <property type="protein sequence ID" value="KIM95988.1"/>
    <property type="molecule type" value="Genomic_DNA"/>
</dbReference>
<sequence length="533" mass="60616">MVNTGLPSRDCNTCRRRRVKCDLRRPGCYRCEKIGQECTGYRDLENRGLVFRVHTPSSYVARKQRKACERSSVTSEEQSNANQNHSLEALDSNWAEQGYPEERLSDLYRMFRSSPWSPSPSRQLLESWDIHIIPLIVSQFSFPRPGGGRVYGSLEFFPHLLQHVETDSVLYLACHAVGYAYLANKSRTSGTALSHQSLYGKALYALRLALRDTELQKRDSTLLAVWLLCFYELVKEDIEDSKVGPVNYDIHSKALVGLLRLRGRQQFRSKTGCQVFQLAYHTIQINSIQTRCDPPSEAPQWFAHIQASDSVTNVNFIPLFSLCDDAVRISSTARALVEKTALEDMFFGATFVVEASKDLESKIQDHFGQIVTLPSMNSAAEFIVANDHINIHNLRIRNYVDACFLRLHYSVLELLFHTAKFQSHSIDHLEEITALRDLTIFQTQARSERILSTLPIFLKEPSHQTEEEKGTCISNWADALRLLWQVRLIAASPFVLERQKMAAKSALSKIGHEIGLMQALGSYYLTLTAYISL</sequence>
<dbReference type="STRING" id="913774.A0A0C3CAN1"/>
<organism evidence="4 5">
    <name type="scientific">Oidiodendron maius (strain Zn)</name>
    <dbReference type="NCBI Taxonomy" id="913774"/>
    <lineage>
        <taxon>Eukaryota</taxon>
        <taxon>Fungi</taxon>
        <taxon>Dikarya</taxon>
        <taxon>Ascomycota</taxon>
        <taxon>Pezizomycotina</taxon>
        <taxon>Leotiomycetes</taxon>
        <taxon>Leotiomycetes incertae sedis</taxon>
        <taxon>Myxotrichaceae</taxon>
        <taxon>Oidiodendron</taxon>
    </lineage>
</organism>
<dbReference type="PANTHER" id="PTHR38791">
    <property type="entry name" value="ZN(II)2CYS6 TRANSCRIPTION FACTOR (EUROFUNG)-RELATED-RELATED"/>
    <property type="match status" value="1"/>
</dbReference>
<dbReference type="InterPro" id="IPR001138">
    <property type="entry name" value="Zn2Cys6_DnaBD"/>
</dbReference>
<reference evidence="5" key="2">
    <citation type="submission" date="2015-01" db="EMBL/GenBank/DDBJ databases">
        <title>Evolutionary Origins and Diversification of the Mycorrhizal Mutualists.</title>
        <authorList>
            <consortium name="DOE Joint Genome Institute"/>
            <consortium name="Mycorrhizal Genomics Consortium"/>
            <person name="Kohler A."/>
            <person name="Kuo A."/>
            <person name="Nagy L.G."/>
            <person name="Floudas D."/>
            <person name="Copeland A."/>
            <person name="Barry K.W."/>
            <person name="Cichocki N."/>
            <person name="Veneault-Fourrey C."/>
            <person name="LaButti K."/>
            <person name="Lindquist E.A."/>
            <person name="Lipzen A."/>
            <person name="Lundell T."/>
            <person name="Morin E."/>
            <person name="Murat C."/>
            <person name="Riley R."/>
            <person name="Ohm R."/>
            <person name="Sun H."/>
            <person name="Tunlid A."/>
            <person name="Henrissat B."/>
            <person name="Grigoriev I.V."/>
            <person name="Hibbett D.S."/>
            <person name="Martin F."/>
        </authorList>
    </citation>
    <scope>NUCLEOTIDE SEQUENCE [LARGE SCALE GENOMIC DNA]</scope>
    <source>
        <strain evidence="5">Zn</strain>
    </source>
</reference>
<reference evidence="4 5" key="1">
    <citation type="submission" date="2014-04" db="EMBL/GenBank/DDBJ databases">
        <authorList>
            <consortium name="DOE Joint Genome Institute"/>
            <person name="Kuo A."/>
            <person name="Martino E."/>
            <person name="Perotto S."/>
            <person name="Kohler A."/>
            <person name="Nagy L.G."/>
            <person name="Floudas D."/>
            <person name="Copeland A."/>
            <person name="Barry K.W."/>
            <person name="Cichocki N."/>
            <person name="Veneault-Fourrey C."/>
            <person name="LaButti K."/>
            <person name="Lindquist E.A."/>
            <person name="Lipzen A."/>
            <person name="Lundell T."/>
            <person name="Morin E."/>
            <person name="Murat C."/>
            <person name="Sun H."/>
            <person name="Tunlid A."/>
            <person name="Henrissat B."/>
            <person name="Grigoriev I.V."/>
            <person name="Hibbett D.S."/>
            <person name="Martin F."/>
            <person name="Nordberg H.P."/>
            <person name="Cantor M.N."/>
            <person name="Hua S.X."/>
        </authorList>
    </citation>
    <scope>NUCLEOTIDE SEQUENCE [LARGE SCALE GENOMIC DNA]</scope>
    <source>
        <strain evidence="4 5">Zn</strain>
    </source>
</reference>
<dbReference type="AlphaFoldDB" id="A0A0C3CAN1"/>
<accession>A0A0C3CAN1</accession>
<feature type="compositionally biased region" description="Polar residues" evidence="2">
    <location>
        <begin position="71"/>
        <end position="86"/>
    </location>
</feature>
<proteinExistence type="predicted"/>
<dbReference type="Gene3D" id="4.10.240.10">
    <property type="entry name" value="Zn(2)-C6 fungal-type DNA-binding domain"/>
    <property type="match status" value="1"/>
</dbReference>
<dbReference type="SMART" id="SM00066">
    <property type="entry name" value="GAL4"/>
    <property type="match status" value="1"/>
</dbReference>
<evidence type="ECO:0000256" key="1">
    <source>
        <dbReference type="ARBA" id="ARBA00023242"/>
    </source>
</evidence>
<protein>
    <recommendedName>
        <fullName evidence="3">Zn(2)-C6 fungal-type domain-containing protein</fullName>
    </recommendedName>
</protein>
<dbReference type="CDD" id="cd00067">
    <property type="entry name" value="GAL4"/>
    <property type="match status" value="1"/>
</dbReference>
<dbReference type="HOGENOM" id="CLU_031734_0_0_1"/>
<dbReference type="InterPro" id="IPR053175">
    <property type="entry name" value="DHMBA_Reg_Transcription_Factor"/>
</dbReference>
<dbReference type="InterPro" id="IPR036864">
    <property type="entry name" value="Zn2-C6_fun-type_DNA-bd_sf"/>
</dbReference>
<dbReference type="PROSITE" id="PS50048">
    <property type="entry name" value="ZN2_CY6_FUNGAL_2"/>
    <property type="match status" value="1"/>
</dbReference>
<feature type="region of interest" description="Disordered" evidence="2">
    <location>
        <begin position="63"/>
        <end position="87"/>
    </location>
</feature>
<dbReference type="GO" id="GO:0008270">
    <property type="term" value="F:zinc ion binding"/>
    <property type="evidence" value="ECO:0007669"/>
    <property type="project" value="InterPro"/>
</dbReference>
<evidence type="ECO:0000256" key="2">
    <source>
        <dbReference type="SAM" id="MobiDB-lite"/>
    </source>
</evidence>
<dbReference type="Pfam" id="PF00172">
    <property type="entry name" value="Zn_clus"/>
    <property type="match status" value="1"/>
</dbReference>
<keyword evidence="1" id="KW-0539">Nucleus</keyword>
<dbReference type="InParanoid" id="A0A0C3CAN1"/>
<dbReference type="OrthoDB" id="4491390at2759"/>
<dbReference type="SUPFAM" id="SSF57701">
    <property type="entry name" value="Zn2/Cys6 DNA-binding domain"/>
    <property type="match status" value="1"/>
</dbReference>
<evidence type="ECO:0000259" key="3">
    <source>
        <dbReference type="PROSITE" id="PS50048"/>
    </source>
</evidence>
<feature type="domain" description="Zn(2)-C6 fungal-type" evidence="3">
    <location>
        <begin position="10"/>
        <end position="39"/>
    </location>
</feature>
<evidence type="ECO:0000313" key="4">
    <source>
        <dbReference type="EMBL" id="KIM95988.1"/>
    </source>
</evidence>
<dbReference type="Pfam" id="PF11951">
    <property type="entry name" value="Fungal_trans_2"/>
    <property type="match status" value="1"/>
</dbReference>